<accession>A0A7M4EDD4</accession>
<name>A0A7M4EDD4_CROPO</name>
<evidence type="ECO:0000313" key="2">
    <source>
        <dbReference type="Proteomes" id="UP000594220"/>
    </source>
</evidence>
<reference evidence="1" key="1">
    <citation type="submission" date="2025-08" db="UniProtKB">
        <authorList>
            <consortium name="Ensembl"/>
        </authorList>
    </citation>
    <scope>IDENTIFICATION</scope>
</reference>
<dbReference type="Ensembl" id="ENSCPRT00005009633.1">
    <property type="protein sequence ID" value="ENSCPRP00005008183.1"/>
    <property type="gene ID" value="ENSCPRG00005005838.1"/>
</dbReference>
<reference evidence="1" key="2">
    <citation type="submission" date="2025-09" db="UniProtKB">
        <authorList>
            <consortium name="Ensembl"/>
        </authorList>
    </citation>
    <scope>IDENTIFICATION</scope>
</reference>
<evidence type="ECO:0000313" key="1">
    <source>
        <dbReference type="Ensembl" id="ENSCPRP00005008183.1"/>
    </source>
</evidence>
<protein>
    <submittedName>
        <fullName evidence="1">Uncharacterized protein</fullName>
    </submittedName>
</protein>
<dbReference type="AlphaFoldDB" id="A0A7M4EDD4"/>
<dbReference type="Proteomes" id="UP000594220">
    <property type="component" value="Unplaced"/>
</dbReference>
<organism evidence="1 2">
    <name type="scientific">Crocodylus porosus</name>
    <name type="common">Saltwater crocodile</name>
    <name type="synonym">Estuarine crocodile</name>
    <dbReference type="NCBI Taxonomy" id="8502"/>
    <lineage>
        <taxon>Eukaryota</taxon>
        <taxon>Metazoa</taxon>
        <taxon>Chordata</taxon>
        <taxon>Craniata</taxon>
        <taxon>Vertebrata</taxon>
        <taxon>Euteleostomi</taxon>
        <taxon>Archelosauria</taxon>
        <taxon>Archosauria</taxon>
        <taxon>Crocodylia</taxon>
        <taxon>Longirostres</taxon>
        <taxon>Crocodylidae</taxon>
        <taxon>Crocodylus</taxon>
    </lineage>
</organism>
<keyword evidence="2" id="KW-1185">Reference proteome</keyword>
<proteinExistence type="predicted"/>
<sequence>FLTLPQTQIPALMMTLMEQEPEPNSSSLQRELLAHLPESFWSHSTTDVGLLKDAMPVSIKVKSGVSPPSIPQYQLSWKASLTSNTSMKIQRISCE</sequence>